<gene>
    <name evidence="13" type="ORF">H8Z77_07955</name>
</gene>
<accession>A0ABR7ISZ7</accession>
<evidence type="ECO:0000256" key="5">
    <source>
        <dbReference type="SAM" id="MobiDB-lite"/>
    </source>
</evidence>
<keyword evidence="6" id="KW-1133">Transmembrane helix</keyword>
<dbReference type="Pfam" id="PF17390">
    <property type="entry name" value="Bac_rhamnosid_C"/>
    <property type="match status" value="1"/>
</dbReference>
<dbReference type="InterPro" id="IPR000421">
    <property type="entry name" value="FA58C"/>
</dbReference>
<evidence type="ECO:0000259" key="8">
    <source>
        <dbReference type="Pfam" id="PF05592"/>
    </source>
</evidence>
<dbReference type="InterPro" id="IPR035396">
    <property type="entry name" value="Bac_rhamnosid6H"/>
</dbReference>
<dbReference type="PANTHER" id="PTHR33307">
    <property type="entry name" value="ALPHA-RHAMNOSIDASE (EUROFUNG)"/>
    <property type="match status" value="1"/>
</dbReference>
<feature type="domain" description="Alpha-L-rhamnosidase six-hairpin glycosidase" evidence="10">
    <location>
        <begin position="874"/>
        <end position="1209"/>
    </location>
</feature>
<keyword evidence="4" id="KW-0326">Glycosidase</keyword>
<evidence type="ECO:0000256" key="6">
    <source>
        <dbReference type="SAM" id="Phobius"/>
    </source>
</evidence>
<feature type="compositionally biased region" description="Polar residues" evidence="5">
    <location>
        <begin position="1808"/>
        <end position="1821"/>
    </location>
</feature>
<evidence type="ECO:0000256" key="2">
    <source>
        <dbReference type="ARBA" id="ARBA00012652"/>
    </source>
</evidence>
<feature type="domain" description="F5/8 type C" evidence="7">
    <location>
        <begin position="1423"/>
        <end position="1554"/>
    </location>
</feature>
<dbReference type="GO" id="GO:0016787">
    <property type="term" value="F:hydrolase activity"/>
    <property type="evidence" value="ECO:0007669"/>
    <property type="project" value="UniProtKB-KW"/>
</dbReference>
<dbReference type="Pfam" id="PF05592">
    <property type="entry name" value="Bac_rhamnosid"/>
    <property type="match status" value="1"/>
</dbReference>
<evidence type="ECO:0000259" key="9">
    <source>
        <dbReference type="Pfam" id="PF08531"/>
    </source>
</evidence>
<dbReference type="Gene3D" id="1.50.10.10">
    <property type="match status" value="1"/>
</dbReference>
<dbReference type="InterPro" id="IPR013737">
    <property type="entry name" value="Bac_rhamnosid_N"/>
</dbReference>
<evidence type="ECO:0000313" key="14">
    <source>
        <dbReference type="Proteomes" id="UP000649151"/>
    </source>
</evidence>
<evidence type="ECO:0000256" key="1">
    <source>
        <dbReference type="ARBA" id="ARBA00001445"/>
    </source>
</evidence>
<feature type="domain" description="Alpha-L-rhamnosidase concanavalin-like" evidence="8">
    <location>
        <begin position="760"/>
        <end position="868"/>
    </location>
</feature>
<dbReference type="InterPro" id="IPR008902">
    <property type="entry name" value="Rhamnosid_concanavalin"/>
</dbReference>
<evidence type="ECO:0000259" key="7">
    <source>
        <dbReference type="Pfam" id="PF00754"/>
    </source>
</evidence>
<protein>
    <recommendedName>
        <fullName evidence="2">alpha-L-rhamnosidase</fullName>
        <ecNumber evidence="2">3.2.1.40</ecNumber>
    </recommendedName>
</protein>
<evidence type="ECO:0000259" key="12">
    <source>
        <dbReference type="Pfam" id="PF18998"/>
    </source>
</evidence>
<dbReference type="SUPFAM" id="SSF49785">
    <property type="entry name" value="Galactose-binding domain-like"/>
    <property type="match status" value="1"/>
</dbReference>
<evidence type="ECO:0000313" key="13">
    <source>
        <dbReference type="EMBL" id="MBC5787947.1"/>
    </source>
</evidence>
<dbReference type="InterPro" id="IPR044060">
    <property type="entry name" value="Bacterial_rp_domain"/>
</dbReference>
<feature type="domain" description="Bacterial repeat" evidence="12">
    <location>
        <begin position="1344"/>
        <end position="1410"/>
    </location>
</feature>
<dbReference type="EMBL" id="JACOQK010000001">
    <property type="protein sequence ID" value="MBC5787947.1"/>
    <property type="molecule type" value="Genomic_DNA"/>
</dbReference>
<dbReference type="Gene3D" id="1.20.1270.90">
    <property type="entry name" value="AF1782-like"/>
    <property type="match status" value="2"/>
</dbReference>
<dbReference type="EC" id="3.2.1.40" evidence="2"/>
<dbReference type="Proteomes" id="UP000649151">
    <property type="component" value="Unassembled WGS sequence"/>
</dbReference>
<dbReference type="InterPro" id="IPR008928">
    <property type="entry name" value="6-hairpin_glycosidase_sf"/>
</dbReference>
<dbReference type="Gene3D" id="1.20.1270.70">
    <property type="entry name" value="Designed single chain three-helix bundle"/>
    <property type="match status" value="1"/>
</dbReference>
<dbReference type="Pfam" id="PF08531">
    <property type="entry name" value="Bac_rhamnosid_N"/>
    <property type="match status" value="1"/>
</dbReference>
<keyword evidence="14" id="KW-1185">Reference proteome</keyword>
<dbReference type="InterPro" id="IPR012341">
    <property type="entry name" value="6hp_glycosidase-like_sf"/>
</dbReference>
<dbReference type="Pfam" id="PF25788">
    <property type="entry name" value="Ig_Rha78A_N"/>
    <property type="match status" value="1"/>
</dbReference>
<evidence type="ECO:0000259" key="10">
    <source>
        <dbReference type="Pfam" id="PF17389"/>
    </source>
</evidence>
<comment type="catalytic activity">
    <reaction evidence="1">
        <text>Hydrolysis of terminal non-reducing alpha-L-rhamnose residues in alpha-L-rhamnosides.</text>
        <dbReference type="EC" id="3.2.1.40"/>
    </reaction>
</comment>
<keyword evidence="6" id="KW-0812">Transmembrane</keyword>
<dbReference type="SUPFAM" id="SSF48208">
    <property type="entry name" value="Six-hairpin glycosidases"/>
    <property type="match status" value="1"/>
</dbReference>
<reference evidence="13 14" key="1">
    <citation type="submission" date="2020-08" db="EMBL/GenBank/DDBJ databases">
        <title>Genome public.</title>
        <authorList>
            <person name="Liu C."/>
            <person name="Sun Q."/>
        </authorList>
    </citation>
    <scope>NUCLEOTIDE SEQUENCE [LARGE SCALE GENOMIC DNA]</scope>
    <source>
        <strain evidence="13 14">NSJ-27</strain>
    </source>
</reference>
<keyword evidence="6" id="KW-0472">Membrane</keyword>
<dbReference type="PANTHER" id="PTHR33307:SF6">
    <property type="entry name" value="ALPHA-RHAMNOSIDASE (EUROFUNG)-RELATED"/>
    <property type="match status" value="1"/>
</dbReference>
<dbReference type="InterPro" id="IPR013783">
    <property type="entry name" value="Ig-like_fold"/>
</dbReference>
<feature type="transmembrane region" description="Helical" evidence="6">
    <location>
        <begin position="1829"/>
        <end position="1847"/>
    </location>
</feature>
<organism evidence="13 14">
    <name type="scientific">Clostridium facile</name>
    <dbReference type="NCBI Taxonomy" id="2763035"/>
    <lineage>
        <taxon>Bacteria</taxon>
        <taxon>Bacillati</taxon>
        <taxon>Bacillota</taxon>
        <taxon>Clostridia</taxon>
        <taxon>Eubacteriales</taxon>
        <taxon>Clostridiaceae</taxon>
        <taxon>Clostridium</taxon>
    </lineage>
</organism>
<dbReference type="Pfam" id="PF18998">
    <property type="entry name" value="Flg_new_2"/>
    <property type="match status" value="1"/>
</dbReference>
<feature type="domain" description="Alpha-L-rhamnosidase C-terminal" evidence="11">
    <location>
        <begin position="1218"/>
        <end position="1288"/>
    </location>
</feature>
<dbReference type="Gene3D" id="2.60.120.260">
    <property type="entry name" value="Galactose-binding domain-like"/>
    <property type="match status" value="3"/>
</dbReference>
<dbReference type="Gene3D" id="2.60.420.10">
    <property type="entry name" value="Maltose phosphorylase, domain 3"/>
    <property type="match status" value="1"/>
</dbReference>
<keyword evidence="3 13" id="KW-0378">Hydrolase</keyword>
<dbReference type="Pfam" id="PF17389">
    <property type="entry name" value="Bac_rhamnosid6H"/>
    <property type="match status" value="1"/>
</dbReference>
<dbReference type="Pfam" id="PF07554">
    <property type="entry name" value="FIVAR"/>
    <property type="match status" value="3"/>
</dbReference>
<name>A0ABR7ISZ7_9CLOT</name>
<evidence type="ECO:0000256" key="3">
    <source>
        <dbReference type="ARBA" id="ARBA00022801"/>
    </source>
</evidence>
<evidence type="ECO:0000259" key="11">
    <source>
        <dbReference type="Pfam" id="PF17390"/>
    </source>
</evidence>
<dbReference type="InterPro" id="IPR016007">
    <property type="entry name" value="Alpha_rhamnosid"/>
</dbReference>
<dbReference type="Gene3D" id="2.60.40.10">
    <property type="entry name" value="Immunoglobulins"/>
    <property type="match status" value="1"/>
</dbReference>
<comment type="caution">
    <text evidence="13">The sequence shown here is derived from an EMBL/GenBank/DDBJ whole genome shotgun (WGS) entry which is preliminary data.</text>
</comment>
<feature type="region of interest" description="Disordered" evidence="5">
    <location>
        <begin position="1793"/>
        <end position="1822"/>
    </location>
</feature>
<evidence type="ECO:0000256" key="4">
    <source>
        <dbReference type="ARBA" id="ARBA00023295"/>
    </source>
</evidence>
<dbReference type="InterPro" id="IPR035398">
    <property type="entry name" value="Bac_rhamnosid_C"/>
</dbReference>
<feature type="domain" description="Bacterial alpha-L-rhamnosidase N-terminal" evidence="9">
    <location>
        <begin position="544"/>
        <end position="718"/>
    </location>
</feature>
<proteinExistence type="predicted"/>
<dbReference type="Pfam" id="PF00754">
    <property type="entry name" value="F5_F8_type_C"/>
    <property type="match status" value="1"/>
</dbReference>
<dbReference type="Gene3D" id="2.60.120.560">
    <property type="entry name" value="Exo-inulinase, domain 1"/>
    <property type="match status" value="1"/>
</dbReference>
<sequence length="1852" mass="203785">MLSVFTPINIFAADTNETTITNLRTEDAVNPVGIDVTNPTFSWQMESSVIGQHQTAYQVVVAKDKDLSQKVWDSKKQESSVSIGIQYAGDALQASTTYFWQVTVWDKDQQAIQSDIATFEMGLLGEDAWNDSQWIQMGTSTETPVDPEPIHLDYTLEADIQIVNTGVALVFEAEDKDNYLMWQVRTAKEDATKLQLRPHFKKNGNFNALEDVDITEYMKEDVKAVQHLKIEVTNDQIDTYINGNLVNTCPKSSLAGVGLNGEIGNIGFRTSSAEQEDGWLDNIVLTDYSTNADGIVVKNYNFDDGKNPFGGGTIVDGRLSTHFVGSDDTYVEPFDPETGEKEPVHYVVEADVTCSNTAVSLLFNAMDSNNFYMVQLNIKDQPGKVMFKPHTWKNGSYATYASHTKDVTSAIGSIEEFKTKPAHIKLDVTQDEINTYINNQLVDTFTIGEISDQSTTGIPVQIGMLGFRADGNESGTVDNFTLVDYTDSQEGEVVYNYHFDDGQNPFLQGSINENGEFVASGGFGILLPPQGIPTFRKEITPEQNLASAKLYVTGLGVFDVFINGERVGTRQEDGSMVYDELKPGYTQPLKRVFSYTYDVTQMINEGEANTVVANVSSGWWNGAVAGNQGKNNAFRAQILLTYTDGSQKVIGTDRTWKTSLQGPIVFGDIFNGETYDANADTSFRYNGYDDSTWNYADINQEFSGEIVSQIGPSVRVREDLTVNTKTVTVYDGAIDANESQHGKINVTGTYQDGESFTLQPNEKAVIDLGQNFAGWEKIQVEGPKGAMLTMRHGEMLNDNDGLKSRGNDGPEGSIYTANLRSAQATGRYILSGNGIETYQASATFYGFRYLEISTTQPVTIHNVKGIVVTSVAENTGTLSTGNADVNQLISNIFWGQYSNYLSVPTDCPQRDERQGWSADTQVFSTAASYNADSKGFLQKWMQDMKDSQASNGAYPDTAPATRFGGTGQLGWADAGIIVPYNLYKMYGDKSVIEENYESMQKYIDVFLASTDKKGAGHSYGDWLAYESNDDDMKSLLGIAYYAWDAQMMAEMAEVLGKTDDVTKYQEIYEIEKEYFQQQYVNEDGSLKRGEQTACLFALFLDLLPNEESEAIVEQTLLDNISRNGNKLQTGFLGTSIIMQTLSKIGADDVAYQLLLQHGNPSWLYSVDQGATTIWERWNSYTKETGFGDVGMNSFNHYSYGAVAEWMYGYMAGIMYDFDQPGFKHIVLQPTPDQLIGHVDCSYTSEYGTIVSNWDYEDGQFIYDAVIPANTTATIYVPVEDGKSITVNGKAPEEVTTETDGLVYVKTEDGKAVFEAVSGSYQFKAGVTEYCYIDVEQTDETVPYQISVNGGELQSVPTTIKTVANEPITIQAVVKNDVDYSFQQWSGDATSTDQTITITPTDNMTLSAQFKWSGYDDLALGAKVTANSVYTAAGWSADYLTDGILNHLGGNNGFTSDSYGTNSPDISNNPFELVVDLGEVKEFDRIQLYPRTDDFSPEGKTFNFPVKYEINISENGIDYTTIYEQDEDNAPVWKPLVISCETLQQARYIQVRAFTLGTRDVPGSDGYRFQLAELGVYNTTESPEPPVETDKDILNKVIVYAEEQKASDDFNNVIADVQESFNAALDAAKEIAADPAASQDAVDAAWKALMTEIHKLGFVKGDITSLEDLVALAETYDINDYVEAGQAEFQEALKAAQDLLADKDNAMAEEIEVAESNLLNAILNLRYKANKSILEKVIAEANEVDSNAYTVESYAVLEAAVAEANAVMANENATQEEVDAAVTSVQEAMKGLVAVEKPSTETPDDNKADSTQTGQESTTTKANAAKTGDFAPIAGIMVLALAGTAAILSRRKK</sequence>
<dbReference type="InterPro" id="IPR008979">
    <property type="entry name" value="Galactose-bd-like_sf"/>
</dbReference>